<keyword evidence="7" id="KW-1185">Reference proteome</keyword>
<feature type="domain" description="Histidine kinase" evidence="5">
    <location>
        <begin position="171"/>
        <end position="381"/>
    </location>
</feature>
<dbReference type="PANTHER" id="PTHR43547">
    <property type="entry name" value="TWO-COMPONENT HISTIDINE KINASE"/>
    <property type="match status" value="1"/>
</dbReference>
<keyword evidence="6" id="KW-0808">Transferase</keyword>
<evidence type="ECO:0000313" key="6">
    <source>
        <dbReference type="EMBL" id="RZF60887.1"/>
    </source>
</evidence>
<proteinExistence type="predicted"/>
<keyword evidence="4" id="KW-1133">Transmembrane helix</keyword>
<dbReference type="EC" id="2.7.13.3" evidence="2"/>
<dbReference type="OrthoDB" id="1931120at2"/>
<comment type="catalytic activity">
    <reaction evidence="1">
        <text>ATP + protein L-histidine = ADP + protein N-phospho-L-histidine.</text>
        <dbReference type="EC" id="2.7.13.3"/>
    </reaction>
</comment>
<dbReference type="SMART" id="SM00387">
    <property type="entry name" value="HATPase_c"/>
    <property type="match status" value="1"/>
</dbReference>
<dbReference type="Gene3D" id="3.30.565.10">
    <property type="entry name" value="Histidine kinase-like ATPase, C-terminal domain"/>
    <property type="match status" value="1"/>
</dbReference>
<dbReference type="Pfam" id="PF02518">
    <property type="entry name" value="HATPase_c"/>
    <property type="match status" value="1"/>
</dbReference>
<evidence type="ECO:0000256" key="1">
    <source>
        <dbReference type="ARBA" id="ARBA00000085"/>
    </source>
</evidence>
<protein>
    <recommendedName>
        <fullName evidence="2">histidine kinase</fullName>
        <ecNumber evidence="2">2.7.13.3</ecNumber>
    </recommendedName>
</protein>
<dbReference type="InterPro" id="IPR004358">
    <property type="entry name" value="Sig_transdc_His_kin-like_C"/>
</dbReference>
<sequence length="385" mass="41744">MVFRPGWRAVACAAGLVGCGMAVDAAWRQGLWGSLAGAELAAIWLTALIWWLAVRQRPTPAGEHGAARDISTDRLVLDAAPTPMVMIDGGHARALNRAARRLFGTDDRILPVPRALIGHDTSHLRHEGRQWRINRVALGGAVKERSVVALIDVEQEERVGEARATAEMIHVLGHELLNGLAPIVSLAESGEAALGRRDLDPRLLREILGTLARRAEGLQRFTEAYRELARLPAPRLAAVPLSRMAKDLSRLFAGRWPGVTLIVQVEDGPDWPLDRDQLHQALWAILQNAAEAATTECGQGARVTLTIRYTEAHMLVDVEDNGAGVAPDDAARIFRPFHTTKPEGTGIGLSLARQIALAHGGSLILLPVPPTTFRLAMPRCNGEMV</sequence>
<gene>
    <name evidence="6" type="ORF">EWE75_20735</name>
</gene>
<reference evidence="6 7" key="1">
    <citation type="submission" date="2019-02" db="EMBL/GenBank/DDBJ databases">
        <authorList>
            <person name="Li Y."/>
        </authorList>
    </citation>
    <scope>NUCLEOTIDE SEQUENCE [LARGE SCALE GENOMIC DNA]</scope>
    <source>
        <strain evidence="6 7">3-7</strain>
    </source>
</reference>
<keyword evidence="3" id="KW-0597">Phosphoprotein</keyword>
<evidence type="ECO:0000259" key="5">
    <source>
        <dbReference type="PROSITE" id="PS50109"/>
    </source>
</evidence>
<dbReference type="PROSITE" id="PS51257">
    <property type="entry name" value="PROKAR_LIPOPROTEIN"/>
    <property type="match status" value="1"/>
</dbReference>
<dbReference type="InterPro" id="IPR005467">
    <property type="entry name" value="His_kinase_dom"/>
</dbReference>
<dbReference type="EMBL" id="SGIS01000046">
    <property type="protein sequence ID" value="RZF60887.1"/>
    <property type="molecule type" value="Genomic_DNA"/>
</dbReference>
<dbReference type="PRINTS" id="PR00344">
    <property type="entry name" value="BCTRLSENSOR"/>
</dbReference>
<dbReference type="Proteomes" id="UP000292085">
    <property type="component" value="Unassembled WGS sequence"/>
</dbReference>
<name>A0A4Q6XVZ3_9SPHN</name>
<evidence type="ECO:0000256" key="4">
    <source>
        <dbReference type="SAM" id="Phobius"/>
    </source>
</evidence>
<comment type="caution">
    <text evidence="6">The sequence shown here is derived from an EMBL/GenBank/DDBJ whole genome shotgun (WGS) entry which is preliminary data.</text>
</comment>
<dbReference type="GO" id="GO:0000155">
    <property type="term" value="F:phosphorelay sensor kinase activity"/>
    <property type="evidence" value="ECO:0007669"/>
    <property type="project" value="TreeGrafter"/>
</dbReference>
<evidence type="ECO:0000256" key="3">
    <source>
        <dbReference type="ARBA" id="ARBA00022553"/>
    </source>
</evidence>
<accession>A0A4Q6XVZ3</accession>
<feature type="transmembrane region" description="Helical" evidence="4">
    <location>
        <begin position="32"/>
        <end position="54"/>
    </location>
</feature>
<keyword evidence="6" id="KW-0418">Kinase</keyword>
<organism evidence="6 7">
    <name type="scientific">Sphingomonas populi</name>
    <dbReference type="NCBI Taxonomy" id="2484750"/>
    <lineage>
        <taxon>Bacteria</taxon>
        <taxon>Pseudomonadati</taxon>
        <taxon>Pseudomonadota</taxon>
        <taxon>Alphaproteobacteria</taxon>
        <taxon>Sphingomonadales</taxon>
        <taxon>Sphingomonadaceae</taxon>
        <taxon>Sphingomonas</taxon>
    </lineage>
</organism>
<keyword evidence="4" id="KW-0472">Membrane</keyword>
<dbReference type="AlphaFoldDB" id="A0A4Q6XVZ3"/>
<dbReference type="InterPro" id="IPR003594">
    <property type="entry name" value="HATPase_dom"/>
</dbReference>
<dbReference type="InterPro" id="IPR036890">
    <property type="entry name" value="HATPase_C_sf"/>
</dbReference>
<keyword evidence="4" id="KW-0812">Transmembrane</keyword>
<dbReference type="PROSITE" id="PS50109">
    <property type="entry name" value="HIS_KIN"/>
    <property type="match status" value="1"/>
</dbReference>
<evidence type="ECO:0000256" key="2">
    <source>
        <dbReference type="ARBA" id="ARBA00012438"/>
    </source>
</evidence>
<evidence type="ECO:0000313" key="7">
    <source>
        <dbReference type="Proteomes" id="UP000292085"/>
    </source>
</evidence>
<dbReference type="PANTHER" id="PTHR43547:SF2">
    <property type="entry name" value="HYBRID SIGNAL TRANSDUCTION HISTIDINE KINASE C"/>
    <property type="match status" value="1"/>
</dbReference>
<dbReference type="SUPFAM" id="SSF55874">
    <property type="entry name" value="ATPase domain of HSP90 chaperone/DNA topoisomerase II/histidine kinase"/>
    <property type="match status" value="1"/>
</dbReference>